<evidence type="ECO:0000313" key="4">
    <source>
        <dbReference type="Proteomes" id="UP000007241"/>
    </source>
</evidence>
<dbReference type="Pfam" id="PF06825">
    <property type="entry name" value="HSBP1"/>
    <property type="match status" value="1"/>
</dbReference>
<evidence type="ECO:0008006" key="5">
    <source>
        <dbReference type="Google" id="ProtNLM"/>
    </source>
</evidence>
<accession>F4PAQ6</accession>
<dbReference type="GO" id="GO:0070370">
    <property type="term" value="P:cellular heat acclimation"/>
    <property type="evidence" value="ECO:0000318"/>
    <property type="project" value="GO_Central"/>
</dbReference>
<dbReference type="AlphaFoldDB" id="F4PAQ6"/>
<evidence type="ECO:0000256" key="1">
    <source>
        <dbReference type="ARBA" id="ARBA00006349"/>
    </source>
</evidence>
<dbReference type="OMA" id="MQSRFET"/>
<keyword evidence="4" id="KW-1185">Reference proteome</keyword>
<dbReference type="HOGENOM" id="CLU_2399326_0_0_1"/>
<dbReference type="InParanoid" id="F4PAQ6"/>
<dbReference type="GO" id="GO:0005634">
    <property type="term" value="C:nucleus"/>
    <property type="evidence" value="ECO:0000318"/>
    <property type="project" value="GO_Central"/>
</dbReference>
<dbReference type="PANTHER" id="PTHR19424">
    <property type="entry name" value="HEAT SHOCK FACTOR BINDING PROTEIN 1"/>
    <property type="match status" value="1"/>
</dbReference>
<dbReference type="PANTHER" id="PTHR19424:SF0">
    <property type="entry name" value="HEAT SHOCK FACTOR BINDING PROTEIN 1"/>
    <property type="match status" value="1"/>
</dbReference>
<dbReference type="InterPro" id="IPR009643">
    <property type="entry name" value="HS1-bd"/>
</dbReference>
<dbReference type="GO" id="GO:0005829">
    <property type="term" value="C:cytosol"/>
    <property type="evidence" value="ECO:0000318"/>
    <property type="project" value="GO_Central"/>
</dbReference>
<sequence>MDNESAHSQTEMDKMPEEPTVDLANHVETVLKQLQSKFENMSKNILTKMDTMGSRLDELERSLGGLVQEELSQPQTMTPPQPTTVTIDNNDKN</sequence>
<reference evidence="3 4" key="1">
    <citation type="submission" date="2009-12" db="EMBL/GenBank/DDBJ databases">
        <title>The draft genome of Batrachochytrium dendrobatidis.</title>
        <authorList>
            <consortium name="US DOE Joint Genome Institute (JGI-PGF)"/>
            <person name="Kuo A."/>
            <person name="Salamov A."/>
            <person name="Schmutz J."/>
            <person name="Lucas S."/>
            <person name="Pitluck S."/>
            <person name="Rosenblum E."/>
            <person name="Stajich J."/>
            <person name="Eisen M."/>
            <person name="Grigoriev I.V."/>
        </authorList>
    </citation>
    <scope>NUCLEOTIDE SEQUENCE [LARGE SCALE GENOMIC DNA]</scope>
    <source>
        <strain evidence="4">JAM81 / FGSC 10211</strain>
    </source>
</reference>
<protein>
    <recommendedName>
        <fullName evidence="5">Heat shock factor binding protein 1</fullName>
    </recommendedName>
</protein>
<feature type="region of interest" description="Disordered" evidence="2">
    <location>
        <begin position="70"/>
        <end position="93"/>
    </location>
</feature>
<name>F4PAQ6_BATDJ</name>
<dbReference type="GeneID" id="18244290"/>
<dbReference type="Gene3D" id="1.20.5.430">
    <property type="match status" value="1"/>
</dbReference>
<evidence type="ECO:0000256" key="2">
    <source>
        <dbReference type="SAM" id="MobiDB-lite"/>
    </source>
</evidence>
<gene>
    <name evidence="3" type="ORF">BATDEDRAFT_91506</name>
</gene>
<dbReference type="STRING" id="684364.F4PAQ6"/>
<dbReference type="FunFam" id="1.20.5.430:FF:000003">
    <property type="entry name" value="Heat shock factor binding protein"/>
    <property type="match status" value="1"/>
</dbReference>
<dbReference type="RefSeq" id="XP_006681817.1">
    <property type="nucleotide sequence ID" value="XM_006681754.1"/>
</dbReference>
<dbReference type="EMBL" id="GL882891">
    <property type="protein sequence ID" value="EGF77725.1"/>
    <property type="molecule type" value="Genomic_DNA"/>
</dbReference>
<dbReference type="OrthoDB" id="4159489at2759"/>
<proteinExistence type="inferred from homology"/>
<organism evidence="3 4">
    <name type="scientific">Batrachochytrium dendrobatidis (strain JAM81 / FGSC 10211)</name>
    <name type="common">Frog chytrid fungus</name>
    <dbReference type="NCBI Taxonomy" id="684364"/>
    <lineage>
        <taxon>Eukaryota</taxon>
        <taxon>Fungi</taxon>
        <taxon>Fungi incertae sedis</taxon>
        <taxon>Chytridiomycota</taxon>
        <taxon>Chytridiomycota incertae sedis</taxon>
        <taxon>Chytridiomycetes</taxon>
        <taxon>Rhizophydiales</taxon>
        <taxon>Rhizophydiales incertae sedis</taxon>
        <taxon>Batrachochytrium</taxon>
    </lineage>
</organism>
<dbReference type="Proteomes" id="UP000007241">
    <property type="component" value="Unassembled WGS sequence"/>
</dbReference>
<comment type="similarity">
    <text evidence="1">Belongs to the HSBP1 family.</text>
</comment>
<dbReference type="GO" id="GO:0003714">
    <property type="term" value="F:transcription corepressor activity"/>
    <property type="evidence" value="ECO:0007669"/>
    <property type="project" value="InterPro"/>
</dbReference>
<evidence type="ECO:0000313" key="3">
    <source>
        <dbReference type="EMBL" id="EGF77725.1"/>
    </source>
</evidence>